<gene>
    <name evidence="1" type="ORF">GSOID_T00005448001</name>
</gene>
<dbReference type="Proteomes" id="UP000001307">
    <property type="component" value="Unassembled WGS sequence"/>
</dbReference>
<evidence type="ECO:0000313" key="1">
    <source>
        <dbReference type="EMBL" id="CBY19994.1"/>
    </source>
</evidence>
<protein>
    <submittedName>
        <fullName evidence="1">Uncharacterized protein</fullName>
    </submittedName>
</protein>
<sequence length="162" mass="18744">MATNTNDEILVDVTDLYAMRDAEVNRFVRSNPLVNWRDGSVFKLSEDGPTAGLVMPKRRVIFMVKTFRAWDKLNDFFKSHLNEEHLAVCDGGYLTDEPQAMGDRDHDDSKISDRYLTDKKEEHRQAVKKFAEGNNVLLLLKARWYETILELGIVPTENLLRQ</sequence>
<evidence type="ECO:0000313" key="2">
    <source>
        <dbReference type="Proteomes" id="UP000001307"/>
    </source>
</evidence>
<keyword evidence="2" id="KW-1185">Reference proteome</keyword>
<accession>E4XVC1</accession>
<dbReference type="EMBL" id="FN653207">
    <property type="protein sequence ID" value="CBY19994.1"/>
    <property type="molecule type" value="Genomic_DNA"/>
</dbReference>
<reference evidence="1 2" key="1">
    <citation type="journal article" date="2010" name="Science">
        <title>Plasticity of animal genome architecture unmasked by rapid evolution of a pelagic tunicate.</title>
        <authorList>
            <person name="Denoeud F."/>
            <person name="Henriet S."/>
            <person name="Mungpakdee S."/>
            <person name="Aury J.M."/>
            <person name="Da Silva C."/>
            <person name="Brinkmann H."/>
            <person name="Mikhaleva J."/>
            <person name="Olsen L.C."/>
            <person name="Jubin C."/>
            <person name="Canestro C."/>
            <person name="Bouquet J.M."/>
            <person name="Danks G."/>
            <person name="Poulain J."/>
            <person name="Campsteijn C."/>
            <person name="Adamski M."/>
            <person name="Cross I."/>
            <person name="Yadetie F."/>
            <person name="Muffato M."/>
            <person name="Louis A."/>
            <person name="Butcher S."/>
            <person name="Tsagkogeorga G."/>
            <person name="Konrad A."/>
            <person name="Singh S."/>
            <person name="Jensen M.F."/>
            <person name="Cong E.H."/>
            <person name="Eikeseth-Otteraa H."/>
            <person name="Noel B."/>
            <person name="Anthouard V."/>
            <person name="Porcel B.M."/>
            <person name="Kachouri-Lafond R."/>
            <person name="Nishino A."/>
            <person name="Ugolini M."/>
            <person name="Chourrout P."/>
            <person name="Nishida H."/>
            <person name="Aasland R."/>
            <person name="Huzurbazar S."/>
            <person name="Westhof E."/>
            <person name="Delsuc F."/>
            <person name="Lehrach H."/>
            <person name="Reinhardt R."/>
            <person name="Weissenbach J."/>
            <person name="Roy S.W."/>
            <person name="Artiguenave F."/>
            <person name="Postlethwait J.H."/>
            <person name="Manak J.R."/>
            <person name="Thompson E.M."/>
            <person name="Jaillon O."/>
            <person name="Du Pasquier L."/>
            <person name="Boudinot P."/>
            <person name="Liberles D.A."/>
            <person name="Volff J.N."/>
            <person name="Philippe H."/>
            <person name="Lenhard B."/>
            <person name="Roest Crollius H."/>
            <person name="Wincker P."/>
            <person name="Chourrout D."/>
        </authorList>
    </citation>
    <scope>NUCLEOTIDE SEQUENCE [LARGE SCALE GENOMIC DNA]</scope>
</reference>
<dbReference type="InParanoid" id="E4XVC1"/>
<organism evidence="1 2">
    <name type="scientific">Oikopleura dioica</name>
    <name type="common">Tunicate</name>
    <dbReference type="NCBI Taxonomy" id="34765"/>
    <lineage>
        <taxon>Eukaryota</taxon>
        <taxon>Metazoa</taxon>
        <taxon>Chordata</taxon>
        <taxon>Tunicata</taxon>
        <taxon>Appendicularia</taxon>
        <taxon>Copelata</taxon>
        <taxon>Oikopleuridae</taxon>
        <taxon>Oikopleura</taxon>
    </lineage>
</organism>
<dbReference type="AlphaFoldDB" id="E4XVC1"/>
<name>E4XVC1_OIKDI</name>
<proteinExistence type="predicted"/>